<dbReference type="STRING" id="1120996.SAMN02746066_02434"/>
<protein>
    <recommendedName>
        <fullName evidence="3">Transcription initiation factor TFIIIB</fullName>
    </recommendedName>
</protein>
<proteinExistence type="predicted"/>
<dbReference type="OrthoDB" id="47713at2"/>
<sequence>MESKQICEKCGNGSFKTGKLFGIASVHSLDSKVGLGGSELLINFCDSCGKVESLIVKNPEEIK</sequence>
<dbReference type="Proteomes" id="UP000184038">
    <property type="component" value="Unassembled WGS sequence"/>
</dbReference>
<evidence type="ECO:0000313" key="2">
    <source>
        <dbReference type="Proteomes" id="UP000184038"/>
    </source>
</evidence>
<accession>A0A1M7JVF9</accession>
<evidence type="ECO:0000313" key="1">
    <source>
        <dbReference type="EMBL" id="SHM56974.1"/>
    </source>
</evidence>
<evidence type="ECO:0008006" key="3">
    <source>
        <dbReference type="Google" id="ProtNLM"/>
    </source>
</evidence>
<dbReference type="EMBL" id="FRCP01000012">
    <property type="protein sequence ID" value="SHM56974.1"/>
    <property type="molecule type" value="Genomic_DNA"/>
</dbReference>
<reference evidence="1 2" key="1">
    <citation type="submission" date="2016-11" db="EMBL/GenBank/DDBJ databases">
        <authorList>
            <person name="Jaros S."/>
            <person name="Januszkiewicz K."/>
            <person name="Wedrychowicz H."/>
        </authorList>
    </citation>
    <scope>NUCLEOTIDE SEQUENCE [LARGE SCALE GENOMIC DNA]</scope>
    <source>
        <strain evidence="1 2">DSM 15930</strain>
    </source>
</reference>
<dbReference type="AlphaFoldDB" id="A0A1M7JVF9"/>
<gene>
    <name evidence="1" type="ORF">SAMN02746066_02434</name>
</gene>
<name>A0A1M7JVF9_9FIRM</name>
<organism evidence="1 2">
    <name type="scientific">Anaerosporobacter mobilis DSM 15930</name>
    <dbReference type="NCBI Taxonomy" id="1120996"/>
    <lineage>
        <taxon>Bacteria</taxon>
        <taxon>Bacillati</taxon>
        <taxon>Bacillota</taxon>
        <taxon>Clostridia</taxon>
        <taxon>Lachnospirales</taxon>
        <taxon>Lachnospiraceae</taxon>
        <taxon>Anaerosporobacter</taxon>
    </lineage>
</organism>
<keyword evidence="2" id="KW-1185">Reference proteome</keyword>
<dbReference type="RefSeq" id="WP_084139223.1">
    <property type="nucleotide sequence ID" value="NZ_FRCP01000012.1"/>
</dbReference>